<keyword evidence="1" id="KW-0472">Membrane</keyword>
<keyword evidence="1" id="KW-0812">Transmembrane</keyword>
<dbReference type="Proteomes" id="UP000315648">
    <property type="component" value="Unassembled WGS sequence"/>
</dbReference>
<gene>
    <name evidence="2" type="ORF">FPL22_00705</name>
</gene>
<dbReference type="EMBL" id="VMBG01000001">
    <property type="protein sequence ID" value="TSJ77860.1"/>
    <property type="molecule type" value="Genomic_DNA"/>
</dbReference>
<accession>A0A556QMI2</accession>
<feature type="transmembrane region" description="Helical" evidence="1">
    <location>
        <begin position="21"/>
        <end position="46"/>
    </location>
</feature>
<evidence type="ECO:0000256" key="1">
    <source>
        <dbReference type="SAM" id="Phobius"/>
    </source>
</evidence>
<protein>
    <recommendedName>
        <fullName evidence="4">Verru_Chthon cassette protein B</fullName>
    </recommendedName>
</protein>
<evidence type="ECO:0000313" key="2">
    <source>
        <dbReference type="EMBL" id="TSJ77860.1"/>
    </source>
</evidence>
<comment type="caution">
    <text evidence="2">The sequence shown here is derived from an EMBL/GenBank/DDBJ whole genome shotgun (WGS) entry which is preliminary data.</text>
</comment>
<organism evidence="2 3">
    <name type="scientific">Rariglobus hedericola</name>
    <dbReference type="NCBI Taxonomy" id="2597822"/>
    <lineage>
        <taxon>Bacteria</taxon>
        <taxon>Pseudomonadati</taxon>
        <taxon>Verrucomicrobiota</taxon>
        <taxon>Opitutia</taxon>
        <taxon>Opitutales</taxon>
        <taxon>Opitutaceae</taxon>
        <taxon>Rariglobus</taxon>
    </lineage>
</organism>
<reference evidence="2 3" key="1">
    <citation type="submission" date="2019-07" db="EMBL/GenBank/DDBJ databases">
        <title>Description of 53C-WASEF.</title>
        <authorList>
            <person name="Pitt A."/>
            <person name="Hahn M.W."/>
        </authorList>
    </citation>
    <scope>NUCLEOTIDE SEQUENCE [LARGE SCALE GENOMIC DNA]</scope>
    <source>
        <strain evidence="2 3">53C-WASEF</strain>
    </source>
</reference>
<proteinExistence type="predicted"/>
<name>A0A556QMI2_9BACT</name>
<evidence type="ECO:0000313" key="3">
    <source>
        <dbReference type="Proteomes" id="UP000315648"/>
    </source>
</evidence>
<dbReference type="AlphaFoldDB" id="A0A556QMI2"/>
<evidence type="ECO:0008006" key="4">
    <source>
        <dbReference type="Google" id="ProtNLM"/>
    </source>
</evidence>
<keyword evidence="1" id="KW-1133">Transmembrane helix</keyword>
<sequence>MTFNSSKSALDPTARHIKYSAFSLVEVVVAVGIFALAIVGVIGLLAPTSKSIADVADSDAASRVITVIQSQLQQAGFTTVKASLGGTLFYASKDGSKVGLGSNPTLWTSNQEKFFEFTLVRNDTLSPAASDDAAGFLAFTVVLKWPAYVSSADGQGTAVVDNQKSVMVVPAAITR</sequence>
<keyword evidence="3" id="KW-1185">Reference proteome</keyword>
<dbReference type="RefSeq" id="WP_144228202.1">
    <property type="nucleotide sequence ID" value="NZ_CBCRVV010000001.1"/>
</dbReference>